<name>A0ABW9SL03_9BURK</name>
<evidence type="ECO:0000313" key="5">
    <source>
        <dbReference type="Proteomes" id="UP000735592"/>
    </source>
</evidence>
<dbReference type="NCBIfam" id="NF038119">
    <property type="entry name" value="PEP_CTERM_MHFG"/>
    <property type="match status" value="1"/>
</dbReference>
<dbReference type="Pfam" id="PF07589">
    <property type="entry name" value="PEP-CTERM"/>
    <property type="match status" value="1"/>
</dbReference>
<accession>A0ABW9SL03</accession>
<feature type="domain" description="Ice-binding protein C-terminal" evidence="3">
    <location>
        <begin position="266"/>
        <end position="290"/>
    </location>
</feature>
<evidence type="ECO:0000256" key="1">
    <source>
        <dbReference type="SAM" id="MobiDB-lite"/>
    </source>
</evidence>
<sequence length="295" mass="30386">MSITFALALASASVAPATEPCSWDHPGRNPYRGSIAAAIDRYTDIPPAVASTLKRRMAENQADDKVIITRDAITGREQYAPEIRAMHFGAASVCASVTRSGWSASRQEPAQVYCVGTVCILVPRICGNISRITRLAAAPRTRSGGYGGGAAGTPQNSAPVSPPRTRIASLQGMQPQAAPLRAGLPASTAELPAAPQPLQEFDLTPAALPASVELAVADDAQRNRQPGHAPSVWDSPDGGWHNPGRDGGGGGGGGGGGTGNDSLPLPVPEPASASMLVLGLAVLALARRLRSKRQN</sequence>
<keyword evidence="2" id="KW-0732">Signal</keyword>
<evidence type="ECO:0000259" key="3">
    <source>
        <dbReference type="Pfam" id="PF07589"/>
    </source>
</evidence>
<dbReference type="EMBL" id="WNKW01000001">
    <property type="protein sequence ID" value="MTW32611.1"/>
    <property type="molecule type" value="Genomic_DNA"/>
</dbReference>
<evidence type="ECO:0000256" key="2">
    <source>
        <dbReference type="SAM" id="SignalP"/>
    </source>
</evidence>
<feature type="region of interest" description="Disordered" evidence="1">
    <location>
        <begin position="221"/>
        <end position="270"/>
    </location>
</feature>
<feature type="signal peptide" evidence="2">
    <location>
        <begin position="1"/>
        <end position="17"/>
    </location>
</feature>
<gene>
    <name evidence="4" type="ORF">GM655_07220</name>
</gene>
<comment type="caution">
    <text evidence="4">The sequence shown here is derived from an EMBL/GenBank/DDBJ whole genome shotgun (WGS) entry which is preliminary data.</text>
</comment>
<dbReference type="RefSeq" id="WP_155433849.1">
    <property type="nucleotide sequence ID" value="NZ_JBHLXK010000003.1"/>
</dbReference>
<feature type="region of interest" description="Disordered" evidence="1">
    <location>
        <begin position="140"/>
        <end position="177"/>
    </location>
</feature>
<feature type="compositionally biased region" description="Gly residues" evidence="1">
    <location>
        <begin position="245"/>
        <end position="259"/>
    </location>
</feature>
<evidence type="ECO:0000313" key="4">
    <source>
        <dbReference type="EMBL" id="MTW32611.1"/>
    </source>
</evidence>
<organism evidence="4 5">
    <name type="scientific">Pseudoduganella danionis</name>
    <dbReference type="NCBI Taxonomy" id="1890295"/>
    <lineage>
        <taxon>Bacteria</taxon>
        <taxon>Pseudomonadati</taxon>
        <taxon>Pseudomonadota</taxon>
        <taxon>Betaproteobacteria</taxon>
        <taxon>Burkholderiales</taxon>
        <taxon>Oxalobacteraceae</taxon>
        <taxon>Telluria group</taxon>
        <taxon>Pseudoduganella</taxon>
    </lineage>
</organism>
<dbReference type="Proteomes" id="UP000735592">
    <property type="component" value="Unassembled WGS sequence"/>
</dbReference>
<feature type="chain" id="PRO_5045970992" evidence="2">
    <location>
        <begin position="18"/>
        <end position="295"/>
    </location>
</feature>
<dbReference type="InterPro" id="IPR013424">
    <property type="entry name" value="Ice-binding_C"/>
</dbReference>
<proteinExistence type="predicted"/>
<protein>
    <submittedName>
        <fullName evidence="4">PEP-CTERM sorting domain-containing protein</fullName>
    </submittedName>
</protein>
<dbReference type="NCBIfam" id="TIGR02595">
    <property type="entry name" value="PEP_CTERM"/>
    <property type="match status" value="1"/>
</dbReference>
<keyword evidence="5" id="KW-1185">Reference proteome</keyword>
<reference evidence="4 5" key="1">
    <citation type="submission" date="2019-11" db="EMBL/GenBank/DDBJ databases">
        <title>Type strains purchased from KCTC, JCM and DSMZ.</title>
        <authorList>
            <person name="Lu H."/>
        </authorList>
    </citation>
    <scope>NUCLEOTIDE SEQUENCE [LARGE SCALE GENOMIC DNA]</scope>
    <source>
        <strain evidence="4 5">DSM 103461</strain>
    </source>
</reference>